<dbReference type="EMBL" id="CP035952">
    <property type="protein sequence ID" value="QBF27143.1"/>
    <property type="molecule type" value="Genomic_DNA"/>
</dbReference>
<dbReference type="Proteomes" id="UP000291130">
    <property type="component" value="Chromosome"/>
</dbReference>
<accession>A0A411MK16</accession>
<keyword evidence="1" id="KW-0472">Membrane</keyword>
<keyword evidence="3" id="KW-1185">Reference proteome</keyword>
<name>A0A411MK16_9PSED</name>
<dbReference type="RefSeq" id="WP_130265005.1">
    <property type="nucleotide sequence ID" value="NZ_CP035952.1"/>
</dbReference>
<organism evidence="2 3">
    <name type="scientific">Pseudomonas tructae</name>
    <dbReference type="NCBI Taxonomy" id="2518644"/>
    <lineage>
        <taxon>Bacteria</taxon>
        <taxon>Pseudomonadati</taxon>
        <taxon>Pseudomonadota</taxon>
        <taxon>Gammaproteobacteria</taxon>
        <taxon>Pseudomonadales</taxon>
        <taxon>Pseudomonadaceae</taxon>
        <taxon>Pseudomonas</taxon>
    </lineage>
</organism>
<gene>
    <name evidence="2" type="ORF">EXN22_16110</name>
</gene>
<proteinExistence type="predicted"/>
<sequence length="65" mass="7286">MRASERLKSWRLRLALVFLFAGAGLVKSERLLGNPDYAPFGLAAFFIAAVLIVWKFYSLPDGPEQ</sequence>
<evidence type="ECO:0000313" key="2">
    <source>
        <dbReference type="EMBL" id="QBF27143.1"/>
    </source>
</evidence>
<evidence type="ECO:0000313" key="3">
    <source>
        <dbReference type="Proteomes" id="UP000291130"/>
    </source>
</evidence>
<feature type="transmembrane region" description="Helical" evidence="1">
    <location>
        <begin position="38"/>
        <end position="57"/>
    </location>
</feature>
<dbReference type="KEGG" id="ptk:EXN22_16110"/>
<evidence type="ECO:0000256" key="1">
    <source>
        <dbReference type="SAM" id="Phobius"/>
    </source>
</evidence>
<keyword evidence="1" id="KW-1133">Transmembrane helix</keyword>
<reference evidence="2 3" key="1">
    <citation type="submission" date="2019-02" db="EMBL/GenBank/DDBJ databases">
        <title>Complete genome sequence of Pseudomonas sp. SNU WT1 isolated from rainbow trout.</title>
        <authorList>
            <person name="Oh W.T."/>
            <person name="Park S.C."/>
        </authorList>
    </citation>
    <scope>NUCLEOTIDE SEQUENCE [LARGE SCALE GENOMIC DNA]</scope>
    <source>
        <strain evidence="2 3">SNU WT1</strain>
    </source>
</reference>
<protein>
    <submittedName>
        <fullName evidence="2">Uncharacterized protein</fullName>
    </submittedName>
</protein>
<dbReference type="AlphaFoldDB" id="A0A411MK16"/>
<keyword evidence="1" id="KW-0812">Transmembrane</keyword>